<reference evidence="2" key="2">
    <citation type="submission" date="2020-11" db="EMBL/GenBank/DDBJ databases">
        <authorList>
            <person name="McCartney M.A."/>
            <person name="Auch B."/>
            <person name="Kono T."/>
            <person name="Mallez S."/>
            <person name="Becker A."/>
            <person name="Gohl D.M."/>
            <person name="Silverstein K.A.T."/>
            <person name="Koren S."/>
            <person name="Bechman K.B."/>
            <person name="Herman A."/>
            <person name="Abrahante J.E."/>
            <person name="Garbe J."/>
        </authorList>
    </citation>
    <scope>NUCLEOTIDE SEQUENCE</scope>
    <source>
        <strain evidence="2">Duluth1</strain>
        <tissue evidence="2">Whole animal</tissue>
    </source>
</reference>
<evidence type="ECO:0000313" key="2">
    <source>
        <dbReference type="EMBL" id="KAH3711533.1"/>
    </source>
</evidence>
<dbReference type="Proteomes" id="UP000828390">
    <property type="component" value="Unassembled WGS sequence"/>
</dbReference>
<dbReference type="EMBL" id="JAIWYP010000035">
    <property type="protein sequence ID" value="KAH3691453.1"/>
    <property type="molecule type" value="Genomic_DNA"/>
</dbReference>
<proteinExistence type="predicted"/>
<accession>A0A9D3Z1V4</accession>
<gene>
    <name evidence="2" type="ORF">DPMN_071202</name>
    <name evidence="1" type="ORF">DPMN_192982</name>
</gene>
<dbReference type="AlphaFoldDB" id="A0A9D3Z1V4"/>
<keyword evidence="3" id="KW-1185">Reference proteome</keyword>
<organism evidence="2 3">
    <name type="scientific">Dreissena polymorpha</name>
    <name type="common">Zebra mussel</name>
    <name type="synonym">Mytilus polymorpha</name>
    <dbReference type="NCBI Taxonomy" id="45954"/>
    <lineage>
        <taxon>Eukaryota</taxon>
        <taxon>Metazoa</taxon>
        <taxon>Spiralia</taxon>
        <taxon>Lophotrochozoa</taxon>
        <taxon>Mollusca</taxon>
        <taxon>Bivalvia</taxon>
        <taxon>Autobranchia</taxon>
        <taxon>Heteroconchia</taxon>
        <taxon>Euheterodonta</taxon>
        <taxon>Imparidentia</taxon>
        <taxon>Neoheterodontei</taxon>
        <taxon>Myida</taxon>
        <taxon>Dreissenoidea</taxon>
        <taxon>Dreissenidae</taxon>
        <taxon>Dreissena</taxon>
    </lineage>
</organism>
<comment type="caution">
    <text evidence="2">The sequence shown here is derived from an EMBL/GenBank/DDBJ whole genome shotgun (WGS) entry which is preliminary data.</text>
</comment>
<reference evidence="2" key="1">
    <citation type="journal article" date="2019" name="bioRxiv">
        <title>The Genome of the Zebra Mussel, Dreissena polymorpha: A Resource for Invasive Species Research.</title>
        <authorList>
            <person name="McCartney M.A."/>
            <person name="Auch B."/>
            <person name="Kono T."/>
            <person name="Mallez S."/>
            <person name="Zhang Y."/>
            <person name="Obille A."/>
            <person name="Becker A."/>
            <person name="Abrahante J.E."/>
            <person name="Garbe J."/>
            <person name="Badalamenti J.P."/>
            <person name="Herman A."/>
            <person name="Mangelson H."/>
            <person name="Liachko I."/>
            <person name="Sullivan S."/>
            <person name="Sone E.D."/>
            <person name="Koren S."/>
            <person name="Silverstein K.A.T."/>
            <person name="Beckman K.B."/>
            <person name="Gohl D.M."/>
        </authorList>
    </citation>
    <scope>NUCLEOTIDE SEQUENCE</scope>
    <source>
        <strain evidence="2">Duluth1</strain>
        <tissue evidence="2">Whole animal</tissue>
    </source>
</reference>
<dbReference type="EMBL" id="JAIWYP010000014">
    <property type="protein sequence ID" value="KAH3711533.1"/>
    <property type="molecule type" value="Genomic_DNA"/>
</dbReference>
<sequence>MFMADTCYLVQPDGSLHPRRERQSRVFRYGVGSPFMNHDLHPGVLSQGRHVLPLLYVQLQSKACINDIN</sequence>
<protein>
    <submittedName>
        <fullName evidence="2">Uncharacterized protein</fullName>
    </submittedName>
</protein>
<evidence type="ECO:0000313" key="1">
    <source>
        <dbReference type="EMBL" id="KAH3691453.1"/>
    </source>
</evidence>
<name>A0A9D3Z1V4_DREPO</name>
<evidence type="ECO:0000313" key="3">
    <source>
        <dbReference type="Proteomes" id="UP000828390"/>
    </source>
</evidence>